<evidence type="ECO:0008006" key="3">
    <source>
        <dbReference type="Google" id="ProtNLM"/>
    </source>
</evidence>
<dbReference type="InterPro" id="IPR018490">
    <property type="entry name" value="cNMP-bd_dom_sf"/>
</dbReference>
<dbReference type="SUPFAM" id="SSF51206">
    <property type="entry name" value="cAMP-binding domain-like"/>
    <property type="match status" value="1"/>
</dbReference>
<organism evidence="2">
    <name type="scientific">Chromera velia CCMP2878</name>
    <dbReference type="NCBI Taxonomy" id="1169474"/>
    <lineage>
        <taxon>Eukaryota</taxon>
        <taxon>Sar</taxon>
        <taxon>Alveolata</taxon>
        <taxon>Colpodellida</taxon>
        <taxon>Chromeraceae</taxon>
        <taxon>Chromera</taxon>
    </lineage>
</organism>
<feature type="compositionally biased region" description="Basic and acidic residues" evidence="1">
    <location>
        <begin position="498"/>
        <end position="509"/>
    </location>
</feature>
<feature type="region of interest" description="Disordered" evidence="1">
    <location>
        <begin position="498"/>
        <end position="517"/>
    </location>
</feature>
<accession>A0A0G4HS32</accession>
<evidence type="ECO:0000256" key="1">
    <source>
        <dbReference type="SAM" id="MobiDB-lite"/>
    </source>
</evidence>
<feature type="region of interest" description="Disordered" evidence="1">
    <location>
        <begin position="313"/>
        <end position="409"/>
    </location>
</feature>
<protein>
    <recommendedName>
        <fullName evidence="3">Cyclic nucleotide-binding domain-containing protein</fullName>
    </recommendedName>
</protein>
<evidence type="ECO:0000313" key="2">
    <source>
        <dbReference type="EMBL" id="CEM47122.1"/>
    </source>
</evidence>
<feature type="compositionally biased region" description="Polar residues" evidence="1">
    <location>
        <begin position="373"/>
        <end position="383"/>
    </location>
</feature>
<feature type="compositionally biased region" description="Low complexity" evidence="1">
    <location>
        <begin position="352"/>
        <end position="372"/>
    </location>
</feature>
<sequence>MFRKCVDFFSSLSGLREMPASDLSLLASKGRVKSVEGPELLVRQGQDLHDVLFFVKGSASLLRVINRGKGSGTERGMSVDGLDHRLLTGRPTVIKTGSLSSGSAFWASSLREGTGQITADEREREGEGEKERRPMLRQDLIAEDNVIAQPDSEVIAVSIRALEKNVPPEIKKKIAQRVQISMQPDVLELRLQKERKWDRLKNQLSETWLHKKKNNNNNSMRDIQTLQGDRAKEMNTSRCLSSCASSIDLLPVSSALDRLNWSDGLTHREALLSNWILEVDEEKKRDKEKKRIFHQQLGKDLQVVDRIIQKTSAAETNSLPSQSPPLRLHKHSPHPSKQNKTPGSIHCPSFPPKDSIPSSSSNNKASFSFPPNRQQNIPSGSRTRSCREISNHEQQSSLSPSPSNNPCARCSKRSLPLQLQTPCTHRGFFSSPSVSLSPTASRRDLRERENFVLLPHCEWSRKEKEKASLQDLREKESQWGPVRRALYEACSERAEAQVEAKWRQKENNTDHNSNGLH</sequence>
<dbReference type="AlphaFoldDB" id="A0A0G4HS32"/>
<reference evidence="2" key="1">
    <citation type="submission" date="2014-11" db="EMBL/GenBank/DDBJ databases">
        <authorList>
            <person name="Otto D Thomas"/>
            <person name="Naeem Raeece"/>
        </authorList>
    </citation>
    <scope>NUCLEOTIDE SEQUENCE</scope>
</reference>
<name>A0A0G4HS32_9ALVE</name>
<dbReference type="VEuPathDB" id="CryptoDB:Cvel_30824"/>
<gene>
    <name evidence="2" type="ORF">Cvel_30824</name>
</gene>
<proteinExistence type="predicted"/>
<feature type="compositionally biased region" description="Low complexity" evidence="1">
    <location>
        <begin position="396"/>
        <end position="406"/>
    </location>
</feature>
<dbReference type="EMBL" id="CDMZ01003649">
    <property type="protein sequence ID" value="CEM47122.1"/>
    <property type="molecule type" value="Genomic_DNA"/>
</dbReference>